<gene>
    <name evidence="9" type="ORF">CYK21_08085</name>
</gene>
<evidence type="ECO:0000259" key="8">
    <source>
        <dbReference type="Pfam" id="PF02782"/>
    </source>
</evidence>
<dbReference type="GO" id="GO:0008993">
    <property type="term" value="F:rhamnulokinase activity"/>
    <property type="evidence" value="ECO:0007669"/>
    <property type="project" value="InterPro"/>
</dbReference>
<accession>A0A2I1YF54</accession>
<comment type="similarity">
    <text evidence="1">Belongs to the FGGY kinase family.</text>
</comment>
<dbReference type="PANTHER" id="PTHR43095">
    <property type="entry name" value="SUGAR KINASE"/>
    <property type="match status" value="1"/>
</dbReference>
<dbReference type="Pfam" id="PF02782">
    <property type="entry name" value="FGGY_C"/>
    <property type="match status" value="1"/>
</dbReference>
<dbReference type="GeneID" id="64019635"/>
<protein>
    <submittedName>
        <fullName evidence="9">Rhamnulokinase</fullName>
    </submittedName>
</protein>
<evidence type="ECO:0000256" key="5">
    <source>
        <dbReference type="ARBA" id="ARBA00022840"/>
    </source>
</evidence>
<organism evidence="9 10">
    <name type="scientific">Streptococcus macedonicus</name>
    <name type="common">Streptococcus gallolyticus macedonicus</name>
    <dbReference type="NCBI Taxonomy" id="59310"/>
    <lineage>
        <taxon>Bacteria</taxon>
        <taxon>Bacillati</taxon>
        <taxon>Bacillota</taxon>
        <taxon>Bacilli</taxon>
        <taxon>Lactobacillales</taxon>
        <taxon>Streptococcaceae</taxon>
        <taxon>Streptococcus</taxon>
    </lineage>
</organism>
<dbReference type="InterPro" id="IPR013449">
    <property type="entry name" value="Rhamnulokinase"/>
</dbReference>
<name>A0A2I1YF54_STRMC</name>
<dbReference type="InterPro" id="IPR018485">
    <property type="entry name" value="FGGY_C"/>
</dbReference>
<evidence type="ECO:0000259" key="7">
    <source>
        <dbReference type="Pfam" id="PF00370"/>
    </source>
</evidence>
<keyword evidence="4 9" id="KW-0418">Kinase</keyword>
<evidence type="ECO:0000256" key="4">
    <source>
        <dbReference type="ARBA" id="ARBA00022777"/>
    </source>
</evidence>
<dbReference type="EMBL" id="PKIB01000007">
    <property type="protein sequence ID" value="PLA53504.1"/>
    <property type="molecule type" value="Genomic_DNA"/>
</dbReference>
<dbReference type="Gene3D" id="3.30.420.40">
    <property type="match status" value="2"/>
</dbReference>
<sequence length="475" mass="53313">MKTILAIDLGATSGRGILYSIEKGKLISKEVSRFKNSIHKVKGRLCWNIDNLEKNIKKCIKVSQQQSKLSSIGIDTWGVDFVFLDTNGEIITQPVSYRDSRTESILDEIARYSSLNDLYFKTGNQLMEINTLFQLIACKSQTPEEYFKANKLLMISDYLNYSLTGEVAIERSIASTMQMVNPLTKDWNQEVLKTFEISELLLPKLVSEGNILGKTSKEISKNEIVVVNVCQHDTASAVAAIPHEEENLLYISCGTWSLIGTELKSPILTDSALKYNFTNEAGYDGTTRFLKNCTGLWILEELKKSFFKLGNDFSYDEITEMVSNTRSCVPTFDTDASTFSSPGNMIEKIVDYFADEDITISPDPAILFKIVYQSLAEKYQEVILQLEKITGNVYKRIDLIGGGSKSNYFSQLVADVTGKTVVTGLYEATSIGNALVQFKALGCVKDMKEAKKLVKESITFNYFYPKEEEENDTIS</sequence>
<reference evidence="9 10" key="1">
    <citation type="submission" date="2017-12" db="EMBL/GenBank/DDBJ databases">
        <title>Phylogenetic diversity of female urinary microbiome.</title>
        <authorList>
            <person name="Thomas-White K."/>
            <person name="Wolfe A.J."/>
        </authorList>
    </citation>
    <scope>NUCLEOTIDE SEQUENCE [LARGE SCALE GENOMIC DNA]</scope>
    <source>
        <strain evidence="9 10">UMB0733</strain>
    </source>
</reference>
<comment type="caution">
    <text evidence="9">The sequence shown here is derived from an EMBL/GenBank/DDBJ whole genome shotgun (WGS) entry which is preliminary data.</text>
</comment>
<keyword evidence="2" id="KW-0808">Transferase</keyword>
<evidence type="ECO:0000313" key="10">
    <source>
        <dbReference type="Proteomes" id="UP000235073"/>
    </source>
</evidence>
<dbReference type="InterPro" id="IPR018484">
    <property type="entry name" value="FGGY_N"/>
</dbReference>
<dbReference type="Proteomes" id="UP000235073">
    <property type="component" value="Unassembled WGS sequence"/>
</dbReference>
<dbReference type="PANTHER" id="PTHR43095:SF2">
    <property type="entry name" value="GLUCONOKINASE"/>
    <property type="match status" value="1"/>
</dbReference>
<dbReference type="GO" id="GO:0005524">
    <property type="term" value="F:ATP binding"/>
    <property type="evidence" value="ECO:0007669"/>
    <property type="project" value="UniProtKB-KW"/>
</dbReference>
<evidence type="ECO:0000256" key="6">
    <source>
        <dbReference type="ARBA" id="ARBA00023308"/>
    </source>
</evidence>
<evidence type="ECO:0000313" key="9">
    <source>
        <dbReference type="EMBL" id="PLA53504.1"/>
    </source>
</evidence>
<evidence type="ECO:0000256" key="2">
    <source>
        <dbReference type="ARBA" id="ARBA00022679"/>
    </source>
</evidence>
<dbReference type="GO" id="GO:0019301">
    <property type="term" value="P:rhamnose catabolic process"/>
    <property type="evidence" value="ECO:0007669"/>
    <property type="project" value="InterPro"/>
</dbReference>
<evidence type="ECO:0000256" key="1">
    <source>
        <dbReference type="ARBA" id="ARBA00009156"/>
    </source>
</evidence>
<keyword evidence="5" id="KW-0067">ATP-binding</keyword>
<keyword evidence="3" id="KW-0547">Nucleotide-binding</keyword>
<feature type="domain" description="Carbohydrate kinase FGGY N-terminal" evidence="7">
    <location>
        <begin position="4"/>
        <end position="238"/>
    </location>
</feature>
<dbReference type="AlphaFoldDB" id="A0A2I1YF54"/>
<proteinExistence type="inferred from homology"/>
<dbReference type="InterPro" id="IPR000577">
    <property type="entry name" value="Carb_kinase_FGGY"/>
</dbReference>
<keyword evidence="6" id="KW-0684">Rhamnose metabolism</keyword>
<dbReference type="SUPFAM" id="SSF53067">
    <property type="entry name" value="Actin-like ATPase domain"/>
    <property type="match status" value="2"/>
</dbReference>
<feature type="domain" description="Carbohydrate kinase FGGY C-terminal" evidence="8">
    <location>
        <begin position="249"/>
        <end position="440"/>
    </location>
</feature>
<dbReference type="PIRSF" id="PIRSF000538">
    <property type="entry name" value="GlpK"/>
    <property type="match status" value="1"/>
</dbReference>
<dbReference type="Pfam" id="PF00370">
    <property type="entry name" value="FGGY_N"/>
    <property type="match status" value="1"/>
</dbReference>
<dbReference type="CDD" id="cd07771">
    <property type="entry name" value="ASKHA_NBD_FGGY_RhaB-like"/>
    <property type="match status" value="1"/>
</dbReference>
<dbReference type="InterPro" id="IPR043129">
    <property type="entry name" value="ATPase_NBD"/>
</dbReference>
<evidence type="ECO:0000256" key="3">
    <source>
        <dbReference type="ARBA" id="ARBA00022741"/>
    </source>
</evidence>
<dbReference type="RefSeq" id="WP_003066431.1">
    <property type="nucleotide sequence ID" value="NZ_PKIB01000007.1"/>
</dbReference>
<dbReference type="InterPro" id="IPR050406">
    <property type="entry name" value="FGGY_Carb_Kinase"/>
</dbReference>